<evidence type="ECO:0000256" key="2">
    <source>
        <dbReference type="ARBA" id="ARBA00022801"/>
    </source>
</evidence>
<dbReference type="Pfam" id="PF00270">
    <property type="entry name" value="DEAD"/>
    <property type="match status" value="1"/>
</dbReference>
<dbReference type="InterPro" id="IPR001650">
    <property type="entry name" value="Helicase_C-like"/>
</dbReference>
<name>A0A5C5VK01_9BACT</name>
<sequence length="489" mass="52536">MDFSELGLADAFLQATDLLGYDTATPIQAKAIPVVLAGGDLIGCAQTGTGKTAAFTLPTLQRLMDTMPPRPPKQTIDGKRRKVKRQPRPLRALVLSPTRELAAQIGASFDKYGKFTPLRQTVIFGGVSQFHQVKALQNGVDTLVATPGRLLDLKDQGHIDLSKVEILIFDEADQMLDMGFLPALKKIVAAVPQQRQTLMFSATMPTEIRQLAQQWLTNPESIEIGVVSKPADKVKQSVHMVDKKKKQHLLAHFLKSTRRDRTLVFSRTKHGADKIVKHLEREGVKAAAIHGNKSQNARNRALAQFKGKNPPVLIATDIAARGLDISGVSHVINFDLPETPETYVHRIGRTARAGAEGAAVSFCAGDEHGLLKQIERLTKRSIPVEATIKGFEPTDPISYGSGPARKGKPGGGGQSRNKSRGYAKGGPGKGGSSSRRSGSANGSGGSGGESATGERRSGQKQRRRRRGLTKGSAVAAGKRRPSGRKDSVA</sequence>
<comment type="caution">
    <text evidence="11">The sequence shown here is derived from an EMBL/GenBank/DDBJ whole genome shotgun (WGS) entry which is preliminary data.</text>
</comment>
<dbReference type="RefSeq" id="WP_146565661.1">
    <property type="nucleotide sequence ID" value="NZ_SIHJ01000001.1"/>
</dbReference>
<keyword evidence="4" id="KW-0067">ATP-binding</keyword>
<dbReference type="GO" id="GO:0005829">
    <property type="term" value="C:cytosol"/>
    <property type="evidence" value="ECO:0007669"/>
    <property type="project" value="TreeGrafter"/>
</dbReference>
<dbReference type="GO" id="GO:0005524">
    <property type="term" value="F:ATP binding"/>
    <property type="evidence" value="ECO:0007669"/>
    <property type="project" value="UniProtKB-KW"/>
</dbReference>
<feature type="short sequence motif" description="Q motif" evidence="6">
    <location>
        <begin position="1"/>
        <end position="29"/>
    </location>
</feature>
<keyword evidence="1" id="KW-0547">Nucleotide-binding</keyword>
<dbReference type="EMBL" id="SIHJ01000001">
    <property type="protein sequence ID" value="TWT38260.1"/>
    <property type="molecule type" value="Genomic_DNA"/>
</dbReference>
<evidence type="ECO:0000259" key="10">
    <source>
        <dbReference type="PROSITE" id="PS51195"/>
    </source>
</evidence>
<dbReference type="Proteomes" id="UP000316714">
    <property type="component" value="Unassembled WGS sequence"/>
</dbReference>
<organism evidence="11 12">
    <name type="scientific">Posidoniimonas corsicana</name>
    <dbReference type="NCBI Taxonomy" id="1938618"/>
    <lineage>
        <taxon>Bacteria</taxon>
        <taxon>Pseudomonadati</taxon>
        <taxon>Planctomycetota</taxon>
        <taxon>Planctomycetia</taxon>
        <taxon>Pirellulales</taxon>
        <taxon>Lacipirellulaceae</taxon>
        <taxon>Posidoniimonas</taxon>
    </lineage>
</organism>
<evidence type="ECO:0000256" key="3">
    <source>
        <dbReference type="ARBA" id="ARBA00022806"/>
    </source>
</evidence>
<dbReference type="PROSITE" id="PS51195">
    <property type="entry name" value="Q_MOTIF"/>
    <property type="match status" value="1"/>
</dbReference>
<protein>
    <submittedName>
        <fullName evidence="11">ATP-dependent RNA helicase RhlE</fullName>
        <ecNumber evidence="11">3.6.4.13</ecNumber>
    </submittedName>
</protein>
<evidence type="ECO:0000313" key="11">
    <source>
        <dbReference type="EMBL" id="TWT38260.1"/>
    </source>
</evidence>
<dbReference type="PANTHER" id="PTHR47959:SF13">
    <property type="entry name" value="ATP-DEPENDENT RNA HELICASE RHLE"/>
    <property type="match status" value="1"/>
</dbReference>
<gene>
    <name evidence="11" type="primary">rhlE</name>
    <name evidence="11" type="ORF">KOR34_32290</name>
</gene>
<dbReference type="SUPFAM" id="SSF52540">
    <property type="entry name" value="P-loop containing nucleoside triphosphate hydrolases"/>
    <property type="match status" value="1"/>
</dbReference>
<evidence type="ECO:0000313" key="12">
    <source>
        <dbReference type="Proteomes" id="UP000316714"/>
    </source>
</evidence>
<feature type="compositionally biased region" description="Basic residues" evidence="7">
    <location>
        <begin position="458"/>
        <end position="468"/>
    </location>
</feature>
<dbReference type="PROSITE" id="PS51194">
    <property type="entry name" value="HELICASE_CTER"/>
    <property type="match status" value="1"/>
</dbReference>
<feature type="region of interest" description="Disordered" evidence="7">
    <location>
        <begin position="388"/>
        <end position="489"/>
    </location>
</feature>
<dbReference type="InterPro" id="IPR044742">
    <property type="entry name" value="DEAD/DEAH_RhlB"/>
</dbReference>
<comment type="similarity">
    <text evidence="5">Belongs to the DEAD box helicase family.</text>
</comment>
<feature type="domain" description="DEAD-box RNA helicase Q" evidence="10">
    <location>
        <begin position="1"/>
        <end position="29"/>
    </location>
</feature>
<dbReference type="InterPro" id="IPR027417">
    <property type="entry name" value="P-loop_NTPase"/>
</dbReference>
<dbReference type="InterPro" id="IPR011545">
    <property type="entry name" value="DEAD/DEAH_box_helicase_dom"/>
</dbReference>
<dbReference type="InterPro" id="IPR050079">
    <property type="entry name" value="DEAD_box_RNA_helicase"/>
</dbReference>
<keyword evidence="12" id="KW-1185">Reference proteome</keyword>
<dbReference type="CDD" id="cd18787">
    <property type="entry name" value="SF2_C_DEAD"/>
    <property type="match status" value="1"/>
</dbReference>
<feature type="domain" description="Helicase ATP-binding" evidence="8">
    <location>
        <begin position="32"/>
        <end position="222"/>
    </location>
</feature>
<keyword evidence="3 11" id="KW-0347">Helicase</keyword>
<dbReference type="CDD" id="cd00268">
    <property type="entry name" value="DEADc"/>
    <property type="match status" value="1"/>
</dbReference>
<dbReference type="Pfam" id="PF00271">
    <property type="entry name" value="Helicase_C"/>
    <property type="match status" value="1"/>
</dbReference>
<feature type="compositionally biased region" description="Gly residues" evidence="7">
    <location>
        <begin position="441"/>
        <end position="450"/>
    </location>
</feature>
<evidence type="ECO:0000256" key="6">
    <source>
        <dbReference type="PROSITE-ProRule" id="PRU00552"/>
    </source>
</evidence>
<dbReference type="GO" id="GO:0016787">
    <property type="term" value="F:hydrolase activity"/>
    <property type="evidence" value="ECO:0007669"/>
    <property type="project" value="UniProtKB-KW"/>
</dbReference>
<reference evidence="11 12" key="1">
    <citation type="submission" date="2019-02" db="EMBL/GenBank/DDBJ databases">
        <title>Deep-cultivation of Planctomycetes and their phenomic and genomic characterization uncovers novel biology.</title>
        <authorList>
            <person name="Wiegand S."/>
            <person name="Jogler M."/>
            <person name="Boedeker C."/>
            <person name="Pinto D."/>
            <person name="Vollmers J."/>
            <person name="Rivas-Marin E."/>
            <person name="Kohn T."/>
            <person name="Peeters S.H."/>
            <person name="Heuer A."/>
            <person name="Rast P."/>
            <person name="Oberbeckmann S."/>
            <person name="Bunk B."/>
            <person name="Jeske O."/>
            <person name="Meyerdierks A."/>
            <person name="Storesund J.E."/>
            <person name="Kallscheuer N."/>
            <person name="Luecker S."/>
            <person name="Lage O.M."/>
            <person name="Pohl T."/>
            <person name="Merkel B.J."/>
            <person name="Hornburger P."/>
            <person name="Mueller R.-W."/>
            <person name="Bruemmer F."/>
            <person name="Labrenz M."/>
            <person name="Spormann A.M."/>
            <person name="Op Den Camp H."/>
            <person name="Overmann J."/>
            <person name="Amann R."/>
            <person name="Jetten M.S.M."/>
            <person name="Mascher T."/>
            <person name="Medema M.H."/>
            <person name="Devos D.P."/>
            <person name="Kaster A.-K."/>
            <person name="Ovreas L."/>
            <person name="Rohde M."/>
            <person name="Galperin M.Y."/>
            <person name="Jogler C."/>
        </authorList>
    </citation>
    <scope>NUCLEOTIDE SEQUENCE [LARGE SCALE GENOMIC DNA]</scope>
    <source>
        <strain evidence="11 12">KOR34</strain>
    </source>
</reference>
<dbReference type="PANTHER" id="PTHR47959">
    <property type="entry name" value="ATP-DEPENDENT RNA HELICASE RHLE-RELATED"/>
    <property type="match status" value="1"/>
</dbReference>
<dbReference type="PROSITE" id="PS51192">
    <property type="entry name" value="HELICASE_ATP_BIND_1"/>
    <property type="match status" value="1"/>
</dbReference>
<evidence type="ECO:0000256" key="1">
    <source>
        <dbReference type="ARBA" id="ARBA00022741"/>
    </source>
</evidence>
<dbReference type="GO" id="GO:0003676">
    <property type="term" value="F:nucleic acid binding"/>
    <property type="evidence" value="ECO:0007669"/>
    <property type="project" value="InterPro"/>
</dbReference>
<dbReference type="InterPro" id="IPR014001">
    <property type="entry name" value="Helicase_ATP-bd"/>
</dbReference>
<dbReference type="SMART" id="SM00490">
    <property type="entry name" value="HELICc"/>
    <property type="match status" value="1"/>
</dbReference>
<dbReference type="GO" id="GO:0003724">
    <property type="term" value="F:RNA helicase activity"/>
    <property type="evidence" value="ECO:0007669"/>
    <property type="project" value="UniProtKB-EC"/>
</dbReference>
<dbReference type="OrthoDB" id="9805696at2"/>
<evidence type="ECO:0000256" key="4">
    <source>
        <dbReference type="ARBA" id="ARBA00022840"/>
    </source>
</evidence>
<accession>A0A5C5VK01</accession>
<keyword evidence="2 11" id="KW-0378">Hydrolase</keyword>
<dbReference type="EC" id="3.6.4.13" evidence="11"/>
<evidence type="ECO:0000256" key="5">
    <source>
        <dbReference type="ARBA" id="ARBA00038437"/>
    </source>
</evidence>
<dbReference type="Gene3D" id="3.40.50.300">
    <property type="entry name" value="P-loop containing nucleotide triphosphate hydrolases"/>
    <property type="match status" value="2"/>
</dbReference>
<feature type="domain" description="Helicase C-terminal" evidence="9">
    <location>
        <begin position="233"/>
        <end position="395"/>
    </location>
</feature>
<proteinExistence type="inferred from homology"/>
<dbReference type="InterPro" id="IPR014014">
    <property type="entry name" value="RNA_helicase_DEAD_Q_motif"/>
</dbReference>
<dbReference type="AlphaFoldDB" id="A0A5C5VK01"/>
<evidence type="ECO:0000259" key="8">
    <source>
        <dbReference type="PROSITE" id="PS51192"/>
    </source>
</evidence>
<evidence type="ECO:0000259" key="9">
    <source>
        <dbReference type="PROSITE" id="PS51194"/>
    </source>
</evidence>
<dbReference type="SMART" id="SM00487">
    <property type="entry name" value="DEXDc"/>
    <property type="match status" value="1"/>
</dbReference>
<evidence type="ECO:0000256" key="7">
    <source>
        <dbReference type="SAM" id="MobiDB-lite"/>
    </source>
</evidence>